<evidence type="ECO:0000259" key="4">
    <source>
        <dbReference type="Pfam" id="PF00501"/>
    </source>
</evidence>
<evidence type="ECO:0000256" key="1">
    <source>
        <dbReference type="ARBA" id="ARBA00006432"/>
    </source>
</evidence>
<dbReference type="InterPro" id="IPR045851">
    <property type="entry name" value="AMP-bd_C_sf"/>
</dbReference>
<dbReference type="Gene3D" id="3.30.300.30">
    <property type="match status" value="1"/>
</dbReference>
<name>A0ABQ0TJZ2_9BACL</name>
<dbReference type="PROSITE" id="PS00455">
    <property type="entry name" value="AMP_BINDING"/>
    <property type="match status" value="1"/>
</dbReference>
<dbReference type="Gene3D" id="3.40.50.12780">
    <property type="entry name" value="N-terminal domain of ligase-like"/>
    <property type="match status" value="1"/>
</dbReference>
<dbReference type="EMBL" id="BJON01000008">
    <property type="protein sequence ID" value="GED68201.1"/>
    <property type="molecule type" value="Genomic_DNA"/>
</dbReference>
<feature type="domain" description="AMP-dependent synthetase/ligase" evidence="4">
    <location>
        <begin position="1"/>
        <end position="329"/>
    </location>
</feature>
<protein>
    <submittedName>
        <fullName evidence="5">AMP-dependent synthetase</fullName>
    </submittedName>
</protein>
<keyword evidence="3" id="KW-0472">Membrane</keyword>
<dbReference type="CDD" id="cd04433">
    <property type="entry name" value="AFD_class_I"/>
    <property type="match status" value="1"/>
</dbReference>
<evidence type="ECO:0000256" key="2">
    <source>
        <dbReference type="ARBA" id="ARBA00022598"/>
    </source>
</evidence>
<keyword evidence="3" id="KW-0812">Transmembrane</keyword>
<dbReference type="RefSeq" id="WP_236699894.1">
    <property type="nucleotide sequence ID" value="NZ_BJON01000008.1"/>
</dbReference>
<proteinExistence type="inferred from homology"/>
<dbReference type="Pfam" id="PF00501">
    <property type="entry name" value="AMP-binding"/>
    <property type="match status" value="1"/>
</dbReference>
<evidence type="ECO:0000313" key="5">
    <source>
        <dbReference type="EMBL" id="GED68201.1"/>
    </source>
</evidence>
<keyword evidence="3" id="KW-1133">Transmembrane helix</keyword>
<dbReference type="PANTHER" id="PTHR43201">
    <property type="entry name" value="ACYL-COA SYNTHETASE"/>
    <property type="match status" value="1"/>
</dbReference>
<dbReference type="InterPro" id="IPR020845">
    <property type="entry name" value="AMP-binding_CS"/>
</dbReference>
<evidence type="ECO:0000313" key="6">
    <source>
        <dbReference type="Proteomes" id="UP000319578"/>
    </source>
</evidence>
<sequence>MTFQQLLDQSERLSLLLKQKYRLASGHKVGFLCKNHASLVKSMFAASFTGSDIFLLNTEMSLEQFNQIVEAHELDLLIYDAELTGLIEQSIYAKDKLLSYHEHLPAVNQLSRAFGGEKAPRQRTSSSKIILLTGGTTGKAKKVAHQPSLFNYLPPFSTMLTRLQLLRYQTAYIATPMYHGYGLALLLLFIALGKKIVITSRFEAEKACALIRKHEVEVVTVVPLMLHKMLKHHVEDLKSLACIASGGAELNPKLVTEVHRKLGHVLYNLYGTSEAGLNLIANPQDLADCPNTIGRPIKGVRLQVLDSQKKQCRAGQVGEFCIKNHWSMRNRNRSWIATGDLGYRDEGGYYFLCGRTDDMVVSAGENVYPIELEQVLMQHPLIEDAAVIGLPD</sequence>
<gene>
    <name evidence="5" type="ORF">BRE01_19030</name>
</gene>
<accession>A0ABQ0TJZ2</accession>
<organism evidence="5 6">
    <name type="scientific">Brevibacillus reuszeri</name>
    <dbReference type="NCBI Taxonomy" id="54915"/>
    <lineage>
        <taxon>Bacteria</taxon>
        <taxon>Bacillati</taxon>
        <taxon>Bacillota</taxon>
        <taxon>Bacilli</taxon>
        <taxon>Bacillales</taxon>
        <taxon>Paenibacillaceae</taxon>
        <taxon>Brevibacillus</taxon>
    </lineage>
</organism>
<feature type="transmembrane region" description="Helical" evidence="3">
    <location>
        <begin position="171"/>
        <end position="192"/>
    </location>
</feature>
<dbReference type="InterPro" id="IPR000873">
    <property type="entry name" value="AMP-dep_synth/lig_dom"/>
</dbReference>
<evidence type="ECO:0000256" key="3">
    <source>
        <dbReference type="SAM" id="Phobius"/>
    </source>
</evidence>
<comment type="caution">
    <text evidence="5">The sequence shown here is derived from an EMBL/GenBank/DDBJ whole genome shotgun (WGS) entry which is preliminary data.</text>
</comment>
<dbReference type="PANTHER" id="PTHR43201:SF5">
    <property type="entry name" value="MEDIUM-CHAIN ACYL-COA LIGASE ACSF2, MITOCHONDRIAL"/>
    <property type="match status" value="1"/>
</dbReference>
<reference evidence="5 6" key="1">
    <citation type="submission" date="2019-06" db="EMBL/GenBank/DDBJ databases">
        <title>Whole genome shotgun sequence of Brevibacillus reuszeri NBRC 15719.</title>
        <authorList>
            <person name="Hosoyama A."/>
            <person name="Uohara A."/>
            <person name="Ohji S."/>
            <person name="Ichikawa N."/>
        </authorList>
    </citation>
    <scope>NUCLEOTIDE SEQUENCE [LARGE SCALE GENOMIC DNA]</scope>
    <source>
        <strain evidence="5 6">NBRC 15719</strain>
    </source>
</reference>
<keyword evidence="2" id="KW-0436">Ligase</keyword>
<dbReference type="Proteomes" id="UP000319578">
    <property type="component" value="Unassembled WGS sequence"/>
</dbReference>
<keyword evidence="6" id="KW-1185">Reference proteome</keyword>
<dbReference type="InterPro" id="IPR042099">
    <property type="entry name" value="ANL_N_sf"/>
</dbReference>
<comment type="similarity">
    <text evidence="1">Belongs to the ATP-dependent AMP-binding enzyme family.</text>
</comment>
<dbReference type="SUPFAM" id="SSF56801">
    <property type="entry name" value="Acetyl-CoA synthetase-like"/>
    <property type="match status" value="1"/>
</dbReference>